<dbReference type="SUPFAM" id="SSF47986">
    <property type="entry name" value="DEATH domain"/>
    <property type="match status" value="1"/>
</dbReference>
<dbReference type="Gene3D" id="1.10.533.10">
    <property type="entry name" value="Death Domain, Fas"/>
    <property type="match status" value="1"/>
</dbReference>
<keyword evidence="2" id="KW-0472">Membrane</keyword>
<evidence type="ECO:0000313" key="6">
    <source>
        <dbReference type="Proteomes" id="UP000001554"/>
    </source>
</evidence>
<organism evidence="6 7">
    <name type="scientific">Branchiostoma floridae</name>
    <name type="common">Florida lancelet</name>
    <name type="synonym">Amphioxus</name>
    <dbReference type="NCBI Taxonomy" id="7739"/>
    <lineage>
        <taxon>Eukaryota</taxon>
        <taxon>Metazoa</taxon>
        <taxon>Chordata</taxon>
        <taxon>Cephalochordata</taxon>
        <taxon>Leptocardii</taxon>
        <taxon>Amphioxiformes</taxon>
        <taxon>Branchiostomatidae</taxon>
        <taxon>Branchiostoma</taxon>
    </lineage>
</organism>
<feature type="repeat" description="TNFR-Cys" evidence="1">
    <location>
        <begin position="33"/>
        <end position="77"/>
    </location>
</feature>
<evidence type="ECO:0000256" key="1">
    <source>
        <dbReference type="PROSITE-ProRule" id="PRU00206"/>
    </source>
</evidence>
<feature type="domain" description="TNFR-Cys" evidence="4">
    <location>
        <begin position="33"/>
        <end position="77"/>
    </location>
</feature>
<dbReference type="PROSITE" id="PS51145">
    <property type="entry name" value="ZU5"/>
    <property type="match status" value="1"/>
</dbReference>
<evidence type="ECO:0000313" key="7">
    <source>
        <dbReference type="RefSeq" id="XP_035682654.1"/>
    </source>
</evidence>
<comment type="similarity">
    <text evidence="2">Belongs to the unc-5 family.</text>
</comment>
<feature type="transmembrane region" description="Helical" evidence="2">
    <location>
        <begin position="143"/>
        <end position="167"/>
    </location>
</feature>
<dbReference type="GO" id="GO:0005886">
    <property type="term" value="C:plasma membrane"/>
    <property type="evidence" value="ECO:0007669"/>
    <property type="project" value="UniProtKB-SubCell"/>
</dbReference>
<evidence type="ECO:0000259" key="4">
    <source>
        <dbReference type="PROSITE" id="PS50050"/>
    </source>
</evidence>
<dbReference type="Pfam" id="PF00791">
    <property type="entry name" value="ZU5"/>
    <property type="match status" value="1"/>
</dbReference>
<feature type="compositionally biased region" description="Polar residues" evidence="3">
    <location>
        <begin position="720"/>
        <end position="733"/>
    </location>
</feature>
<dbReference type="InterPro" id="IPR001368">
    <property type="entry name" value="TNFR/NGFR_Cys_rich_reg"/>
</dbReference>
<comment type="subcellular location">
    <subcellularLocation>
        <location evidence="2">Cell membrane</location>
        <topology evidence="2">Single-pass type I membrane protein</topology>
    </subcellularLocation>
</comment>
<dbReference type="InterPro" id="IPR009030">
    <property type="entry name" value="Growth_fac_rcpt_cys_sf"/>
</dbReference>
<dbReference type="AlphaFoldDB" id="A0A9J7MXW1"/>
<dbReference type="InterPro" id="IPR000906">
    <property type="entry name" value="ZU5_dom"/>
</dbReference>
<name>A0A9J7MXW1_BRAFL</name>
<dbReference type="GeneID" id="118420055"/>
<reference evidence="7" key="2">
    <citation type="submission" date="2025-08" db="UniProtKB">
        <authorList>
            <consortium name="RefSeq"/>
        </authorList>
    </citation>
    <scope>IDENTIFICATION</scope>
    <source>
        <strain evidence="7">S238N-H82</strain>
        <tissue evidence="7">Testes</tissue>
    </source>
</reference>
<keyword evidence="2" id="KW-1133">Transmembrane helix</keyword>
<dbReference type="PANTHER" id="PTHR12582">
    <property type="entry name" value="NETRIN RECEPTOR UNC5"/>
    <property type="match status" value="1"/>
</dbReference>
<feature type="region of interest" description="Disordered" evidence="3">
    <location>
        <begin position="217"/>
        <end position="249"/>
    </location>
</feature>
<comment type="function">
    <text evidence="2">Receptor for netrin required for axon guidance. Mediates axon repulsion of neuronal growth cones in the developing nervous system upon ligand binding.</text>
</comment>
<comment type="caution">
    <text evidence="1">Lacks conserved residue(s) required for the propagation of feature annotation.</text>
</comment>
<dbReference type="SMART" id="SM00218">
    <property type="entry name" value="ZU5"/>
    <property type="match status" value="1"/>
</dbReference>
<feature type="domain" description="ZU5" evidence="5">
    <location>
        <begin position="281"/>
        <end position="425"/>
    </location>
</feature>
<feature type="region of interest" description="Disordered" evidence="3">
    <location>
        <begin position="169"/>
        <end position="198"/>
    </location>
</feature>
<dbReference type="Gene3D" id="2.60.220.30">
    <property type="match status" value="1"/>
</dbReference>
<feature type="region of interest" description="Disordered" evidence="3">
    <location>
        <begin position="705"/>
        <end position="785"/>
    </location>
</feature>
<dbReference type="RefSeq" id="XP_035682654.1">
    <property type="nucleotide sequence ID" value="XM_035826761.1"/>
</dbReference>
<dbReference type="InterPro" id="IPR011029">
    <property type="entry name" value="DEATH-like_dom_sf"/>
</dbReference>
<protein>
    <recommendedName>
        <fullName evidence="2">Netrin receptor UNC5</fullName>
    </recommendedName>
</protein>
<evidence type="ECO:0000256" key="3">
    <source>
        <dbReference type="SAM" id="MobiDB-lite"/>
    </source>
</evidence>
<dbReference type="KEGG" id="bfo:118420055"/>
<reference evidence="6" key="1">
    <citation type="journal article" date="2020" name="Nat. Ecol. Evol.">
        <title>Deeply conserved synteny resolves early events in vertebrate evolution.</title>
        <authorList>
            <person name="Simakov O."/>
            <person name="Marletaz F."/>
            <person name="Yue J.X."/>
            <person name="O'Connell B."/>
            <person name="Jenkins J."/>
            <person name="Brandt A."/>
            <person name="Calef R."/>
            <person name="Tung C.H."/>
            <person name="Huang T.K."/>
            <person name="Schmutz J."/>
            <person name="Satoh N."/>
            <person name="Yu J.K."/>
            <person name="Putnam N.H."/>
            <person name="Green R.E."/>
            <person name="Rokhsar D.S."/>
        </authorList>
    </citation>
    <scope>NUCLEOTIDE SEQUENCE [LARGE SCALE GENOMIC DNA]</scope>
    <source>
        <strain evidence="6">S238N-H82</strain>
    </source>
</reference>
<dbReference type="InterPro" id="IPR037936">
    <property type="entry name" value="UNC5A-D"/>
</dbReference>
<dbReference type="OMA" id="FQTECLP"/>
<keyword evidence="2" id="KW-0393">Immunoglobulin domain</keyword>
<accession>A0A9J7MXW1</accession>
<dbReference type="SUPFAM" id="SSF57184">
    <property type="entry name" value="Growth factor receptor domain"/>
    <property type="match status" value="1"/>
</dbReference>
<keyword evidence="6" id="KW-1185">Reference proteome</keyword>
<dbReference type="PROSITE" id="PS50050">
    <property type="entry name" value="TNFR_NGFR_2"/>
    <property type="match status" value="1"/>
</dbReference>
<feature type="compositionally biased region" description="Basic and acidic residues" evidence="3">
    <location>
        <begin position="770"/>
        <end position="785"/>
    </location>
</feature>
<feature type="compositionally biased region" description="Basic and acidic residues" evidence="3">
    <location>
        <begin position="175"/>
        <end position="193"/>
    </location>
</feature>
<sequence length="785" mass="86451">MSRTQASSRSTCKSPKRYLDDNRECVKCPPERDCPERSYKSRECGYGFQTECLPCLNCTTVYRTEWKPCTAASQTECGDCLEGFFTFMGTCVHETAWEASTFVWRSESSMEEVLTTRAYHTATVVPSTPEVAIAPITTPHLPIFIGISASAVVLFSLLGLTLTTFRLRRRKARPSSREPDCEGPGRTDDDIHGDGCGGRVSLTDELSSDIISTLRRQGTELSTDSGCDVASSDQDSSDVDSRNPSLTESLSPIEIVQSPQFNTMEGDVNVYANPAEVGMFKHNKLWVDVANATLGVSGGCLGLPALDTYLFIDSVERDTDIELAVLKNPKYLPALAKGESLVSPIISCSPHGVSFQNPALLSFPHCGDVTSSDVTLLVSDTSLDEAPKWREASLDGNCGVSYMVKGGECLVYTSHFTLFGLKAKSKQVKIMIFSKLDRFFEVHVFCVNDTPESLNEIEAQEREHGFHLKCPPKEIRFVSNDKDVKVKMSLNATDGWEIITQHKKMIGYTAVQQNSNPYVAFHLRAVSQDTSCASVHVVASQKSSSSVAEFDFLLSLTSSEEKYTPYHPCPHGCSAIEQFLSSEQSPTPESFLYYLSIPRSTFQPKAISQDLQEKLISRLDVKVDTGNDFRSFADELGFDSFQRTLLDQRFDSPTHCLLMYMELRAQKMRQSSSEMLQELAQILKKIERSDLATLIETHLQQRPLSIASNSTDSGLGPGSPNGSQLSVATSASGETIGLASPLDKPHLETTGLLEGDPQNLSPTVHVVHPARTENQDNRSKVETEV</sequence>
<keyword evidence="2" id="KW-0675">Receptor</keyword>
<evidence type="ECO:0000256" key="2">
    <source>
        <dbReference type="RuleBase" id="RU367033"/>
    </source>
</evidence>
<dbReference type="GO" id="GO:0005042">
    <property type="term" value="F:netrin receptor activity"/>
    <property type="evidence" value="ECO:0007669"/>
    <property type="project" value="UniProtKB-UniRule"/>
</dbReference>
<keyword evidence="2" id="KW-0217">Developmental protein</keyword>
<dbReference type="OrthoDB" id="10017617at2759"/>
<proteinExistence type="inferred from homology"/>
<keyword evidence="2" id="KW-0812">Transmembrane</keyword>
<dbReference type="PANTHER" id="PTHR12582:SF41">
    <property type="entry name" value="UNC5C-LIKE PROTEIN"/>
    <property type="match status" value="1"/>
</dbReference>
<dbReference type="Proteomes" id="UP000001554">
    <property type="component" value="Chromosome 7"/>
</dbReference>
<evidence type="ECO:0000259" key="5">
    <source>
        <dbReference type="PROSITE" id="PS51145"/>
    </source>
</evidence>
<gene>
    <name evidence="7" type="primary">LOC118420055</name>
</gene>